<dbReference type="PANTHER" id="PTHR40590">
    <property type="entry name" value="CYTOPLASMIC PROTEIN-RELATED"/>
    <property type="match status" value="1"/>
</dbReference>
<dbReference type="EMBL" id="QKSB01000008">
    <property type="protein sequence ID" value="PZE16398.1"/>
    <property type="molecule type" value="Genomic_DNA"/>
</dbReference>
<feature type="chain" id="PRO_5016143660" description="TraB/GumN family protein" evidence="1">
    <location>
        <begin position="18"/>
        <end position="1201"/>
    </location>
</feature>
<evidence type="ECO:0000313" key="2">
    <source>
        <dbReference type="EMBL" id="PZE16398.1"/>
    </source>
</evidence>
<comment type="caution">
    <text evidence="2">The sequence shown here is derived from an EMBL/GenBank/DDBJ whole genome shotgun (WGS) entry which is preliminary data.</text>
</comment>
<evidence type="ECO:0000313" key="3">
    <source>
        <dbReference type="Proteomes" id="UP000249248"/>
    </source>
</evidence>
<feature type="signal peptide" evidence="1">
    <location>
        <begin position="1"/>
        <end position="17"/>
    </location>
</feature>
<dbReference type="Pfam" id="PF01963">
    <property type="entry name" value="TraB_PrgY_gumN"/>
    <property type="match status" value="1"/>
</dbReference>
<organism evidence="2 3">
    <name type="scientific">Putridiphycobacter roseus</name>
    <dbReference type="NCBI Taxonomy" id="2219161"/>
    <lineage>
        <taxon>Bacteria</taxon>
        <taxon>Pseudomonadati</taxon>
        <taxon>Bacteroidota</taxon>
        <taxon>Flavobacteriia</taxon>
        <taxon>Flavobacteriales</taxon>
        <taxon>Crocinitomicaceae</taxon>
        <taxon>Putridiphycobacter</taxon>
    </lineage>
</organism>
<dbReference type="OrthoDB" id="9798714at2"/>
<dbReference type="Proteomes" id="UP000249248">
    <property type="component" value="Unassembled WGS sequence"/>
</dbReference>
<protein>
    <recommendedName>
        <fullName evidence="4">TraB/GumN family protein</fullName>
    </recommendedName>
</protein>
<dbReference type="InterPro" id="IPR002816">
    <property type="entry name" value="TraB/PrgY/GumN_fam"/>
</dbReference>
<evidence type="ECO:0000256" key="1">
    <source>
        <dbReference type="SAM" id="SignalP"/>
    </source>
</evidence>
<dbReference type="PANTHER" id="PTHR40590:SF1">
    <property type="entry name" value="CYTOPLASMIC PROTEIN"/>
    <property type="match status" value="1"/>
</dbReference>
<dbReference type="RefSeq" id="WP_111063783.1">
    <property type="nucleotide sequence ID" value="NZ_JBHUCU010000005.1"/>
</dbReference>
<keyword evidence="3" id="KW-1185">Reference proteome</keyword>
<proteinExistence type="predicted"/>
<dbReference type="InterPro" id="IPR047111">
    <property type="entry name" value="YbaP-like"/>
</dbReference>
<sequence length="1201" mass="140779">MKYLLLFLLCLSYSVSAQVNQKSLLWKITSPESEKTSYLYGTMHISGRLAYHLGEEFFNAIESVDAVALESNPIIWLDEIFNSKYANDYLGKFGFQSQTYKGFYQDAFKLERPTNKLLKQYIASDHYLSNWMLYRENKSQLDFEEETFLDLFIYQTGKKQQKNVYSLEDFKATTNLSKMGNLPDPNKKENKAWFEKLTKDKNARDLIEDAYRNKDVMLLDSLHGQINTDNFLKYMLDVRNDLMAAKIDSFIRKKDISLFVGIGAAHLAGEKGVIQFLRNKGYTIEPMTTTITDKAKSIKTVYDQMTTKLDFNNTYQSDLFSVKIPGKMYETPPETNNQRQFFSPELTNGTYFSIKQISTYGLLKGKSAKNYETKIDSLLFESIPGKIISRKKIQKNDFNGVDILNKTANGNYQRYQIYYTPIHVFIFKMGGKNELVKNQSDAFFNAIQLKEIKTDWTTTRSLNNDFSTATPSYYHFKNNDRITSLYNHPELEAFDPKTKSYYLLKRASLHDFGFIETDVYELQRLTAKFLKSNEIDTFSISYLQNSTYPSSITKANNANGDFITLKIIIKGPYYYLLMRTTPTETPIDSFFTAFKFNQLEYQYPFEKYDDSTLLFSVKSNFLYPSAFNDLYSKAYAIKNKNLKKNKTDNSYKSNTESRIYYSENYERVYVEAFKYHDYAHFDKIDSLWAEEKNYYTKTKKLVIQQEASSKDNQQYYMQLSLTDTNSSRMIWVKEILHHGTLYTLKANLDTLSTPSPFIQNFFDSFKPFDTLIGESVLENKADLFFKNIHSKDSLVKAQAITSVKDYITFEDKDFQALKEVISNYLFSEKQMDYKKQLIEEIGKLKNPLIYDYLVSIYEKYEDTASYQLAILRGLTSQNTKKGNDLFLKLLEKDTPLSNNNYEIYSIIFPLFDSLSLASNLYPELLNYSFIKQYKTPIYMLLSSLVTAKKIKPKKYKQNYKQLVREAKIELKEQISYEQYEQGKKPSGYGYESYKNQGNDLLSNYITLLKPFEKKSDVAYFFHKLSLVQDYIVQTNIVLNQIQVKEPVSDSVLTYLAADLINREYLYGQLKGMDKLTYFPKKYNHQNALVESILYQDNFNQETDSMIFIERKWLEMQNDTGYVYFYKSKRKNEDNWVLDYIGLQPLNENEINLDPRFITDGIKIEKYKDLEEIIKEEVASILLEGHKRAKKETTGYDLDWYF</sequence>
<reference evidence="2 3" key="1">
    <citation type="submission" date="2018-06" db="EMBL/GenBank/DDBJ databases">
        <title>The draft genome sequence of Crocinitomix sp. SM1701.</title>
        <authorList>
            <person name="Zhang X."/>
        </authorList>
    </citation>
    <scope>NUCLEOTIDE SEQUENCE [LARGE SCALE GENOMIC DNA]</scope>
    <source>
        <strain evidence="2 3">SM1701</strain>
    </source>
</reference>
<name>A0A2W1NP59_9FLAO</name>
<keyword evidence="1" id="KW-0732">Signal</keyword>
<dbReference type="CDD" id="cd14789">
    <property type="entry name" value="Tiki"/>
    <property type="match status" value="1"/>
</dbReference>
<accession>A0A2W1NP59</accession>
<gene>
    <name evidence="2" type="ORF">DNU06_12670</name>
</gene>
<evidence type="ECO:0008006" key="4">
    <source>
        <dbReference type="Google" id="ProtNLM"/>
    </source>
</evidence>
<dbReference type="AlphaFoldDB" id="A0A2W1NP59"/>